<protein>
    <submittedName>
        <fullName evidence="1">Uncharacterized protein</fullName>
    </submittedName>
</protein>
<dbReference type="EMBL" id="VUJU01002349">
    <property type="protein sequence ID" value="KAF0761582.1"/>
    <property type="molecule type" value="Genomic_DNA"/>
</dbReference>
<reference evidence="1 2" key="1">
    <citation type="submission" date="2019-08" db="EMBL/GenBank/DDBJ databases">
        <title>Whole genome of Aphis craccivora.</title>
        <authorList>
            <person name="Voronova N.V."/>
            <person name="Shulinski R.S."/>
            <person name="Bandarenka Y.V."/>
            <person name="Zhorov D.G."/>
            <person name="Warner D."/>
        </authorList>
    </citation>
    <scope>NUCLEOTIDE SEQUENCE [LARGE SCALE GENOMIC DNA]</scope>
    <source>
        <strain evidence="1">180601</strain>
        <tissue evidence="1">Whole Body</tissue>
    </source>
</reference>
<evidence type="ECO:0000313" key="1">
    <source>
        <dbReference type="EMBL" id="KAF0761582.1"/>
    </source>
</evidence>
<accession>A0A6G0YUU2</accession>
<gene>
    <name evidence="1" type="ORF">FWK35_00015017</name>
</gene>
<proteinExistence type="predicted"/>
<keyword evidence="2" id="KW-1185">Reference proteome</keyword>
<dbReference type="AlphaFoldDB" id="A0A6G0YUU2"/>
<organism evidence="1 2">
    <name type="scientific">Aphis craccivora</name>
    <name type="common">Cowpea aphid</name>
    <dbReference type="NCBI Taxonomy" id="307492"/>
    <lineage>
        <taxon>Eukaryota</taxon>
        <taxon>Metazoa</taxon>
        <taxon>Ecdysozoa</taxon>
        <taxon>Arthropoda</taxon>
        <taxon>Hexapoda</taxon>
        <taxon>Insecta</taxon>
        <taxon>Pterygota</taxon>
        <taxon>Neoptera</taxon>
        <taxon>Paraneoptera</taxon>
        <taxon>Hemiptera</taxon>
        <taxon>Sternorrhyncha</taxon>
        <taxon>Aphidomorpha</taxon>
        <taxon>Aphidoidea</taxon>
        <taxon>Aphididae</taxon>
        <taxon>Aphidini</taxon>
        <taxon>Aphis</taxon>
        <taxon>Aphis</taxon>
    </lineage>
</organism>
<sequence length="52" mass="6337">MFYEKNAIRLNHRKEQVIILNEDNMLLDDKMIYNSPPKIYPFAMVLRLRVLQ</sequence>
<dbReference type="Proteomes" id="UP000478052">
    <property type="component" value="Unassembled WGS sequence"/>
</dbReference>
<feature type="non-terminal residue" evidence="1">
    <location>
        <position position="52"/>
    </location>
</feature>
<evidence type="ECO:0000313" key="2">
    <source>
        <dbReference type="Proteomes" id="UP000478052"/>
    </source>
</evidence>
<dbReference type="OrthoDB" id="7466757at2759"/>
<name>A0A6G0YUU2_APHCR</name>
<comment type="caution">
    <text evidence="1">The sequence shown here is derived from an EMBL/GenBank/DDBJ whole genome shotgun (WGS) entry which is preliminary data.</text>
</comment>